<dbReference type="AlphaFoldDB" id="A0A8J4Q166"/>
<dbReference type="EMBL" id="AJWJ01000079">
    <property type="protein sequence ID" value="KAF2075954.1"/>
    <property type="molecule type" value="Genomic_DNA"/>
</dbReference>
<organism evidence="2 3">
    <name type="scientific">Polysphondylium violaceum</name>
    <dbReference type="NCBI Taxonomy" id="133409"/>
    <lineage>
        <taxon>Eukaryota</taxon>
        <taxon>Amoebozoa</taxon>
        <taxon>Evosea</taxon>
        <taxon>Eumycetozoa</taxon>
        <taxon>Dictyostelia</taxon>
        <taxon>Dictyosteliales</taxon>
        <taxon>Dictyosteliaceae</taxon>
        <taxon>Polysphondylium</taxon>
    </lineage>
</organism>
<proteinExistence type="predicted"/>
<feature type="signal peptide" evidence="1">
    <location>
        <begin position="1"/>
        <end position="20"/>
    </location>
</feature>
<comment type="caution">
    <text evidence="2">The sequence shown here is derived from an EMBL/GenBank/DDBJ whole genome shotgun (WGS) entry which is preliminary data.</text>
</comment>
<dbReference type="Proteomes" id="UP000695562">
    <property type="component" value="Unassembled WGS sequence"/>
</dbReference>
<gene>
    <name evidence="2" type="ORF">CYY_002757</name>
</gene>
<feature type="chain" id="PRO_5035206148" evidence="1">
    <location>
        <begin position="21"/>
        <end position="308"/>
    </location>
</feature>
<dbReference type="PANTHER" id="PTHR35885">
    <property type="entry name" value="CARBOHYDRATE BINDING DOMAIN-CONTAINING PROTEIN-RELATED"/>
    <property type="match status" value="1"/>
</dbReference>
<protein>
    <submittedName>
        <fullName evidence="2">Uncharacterized protein</fullName>
    </submittedName>
</protein>
<evidence type="ECO:0000256" key="1">
    <source>
        <dbReference type="SAM" id="SignalP"/>
    </source>
</evidence>
<dbReference type="PANTHER" id="PTHR35885:SF2">
    <property type="match status" value="1"/>
</dbReference>
<evidence type="ECO:0000313" key="2">
    <source>
        <dbReference type="EMBL" id="KAF2075954.1"/>
    </source>
</evidence>
<sequence length="308" mass="35000">MKLILLSLLVFSVFLSFSNATDSFSVGIWNDDTSINIGFVDFNGNETSKQLVIPGFYYPSNTNQTSTYNFNTNILTFIAETVKYKKPFLIIVDCTSWQVVTNVSLVFGYGYVGLASDQSNRNIVYGFYYKSFYENILYGIIIQENGKISYAYQKVFGSYKSSVFNTKTENYLIAFQNSTGSFMRSYSFNFNFINEAPLTFSNNKFEILNEPFPMASVNGTTLGTIPMKWIGDKPVFGLAYLDSTQCHFNFTKMIAYGTDTITTSTQRDSFIFIFAKSVGGQFYLYTFSTLSSSFLSYKLYYTPILSVF</sequence>
<accession>A0A8J4Q166</accession>
<keyword evidence="3" id="KW-1185">Reference proteome</keyword>
<evidence type="ECO:0000313" key="3">
    <source>
        <dbReference type="Proteomes" id="UP000695562"/>
    </source>
</evidence>
<name>A0A8J4Q166_9MYCE</name>
<reference evidence="2" key="1">
    <citation type="submission" date="2020-01" db="EMBL/GenBank/DDBJ databases">
        <title>Development of genomics and gene disruption for Polysphondylium violaceum indicates a role for the polyketide synthase stlB in stalk morphogenesis.</title>
        <authorList>
            <person name="Narita B."/>
            <person name="Kawabe Y."/>
            <person name="Kin K."/>
            <person name="Saito T."/>
            <person name="Gibbs R."/>
            <person name="Kuspa A."/>
            <person name="Muzny D."/>
            <person name="Queller D."/>
            <person name="Richards S."/>
            <person name="Strassman J."/>
            <person name="Sucgang R."/>
            <person name="Worley K."/>
            <person name="Schaap P."/>
        </authorList>
    </citation>
    <scope>NUCLEOTIDE SEQUENCE</scope>
    <source>
        <strain evidence="2">QSvi11</strain>
    </source>
</reference>
<keyword evidence="1" id="KW-0732">Signal</keyword>